<evidence type="ECO:0008006" key="3">
    <source>
        <dbReference type="Google" id="ProtNLM"/>
    </source>
</evidence>
<protein>
    <recommendedName>
        <fullName evidence="3">Apea-like HEPN domain-containing protein</fullName>
    </recommendedName>
</protein>
<reference evidence="1 2" key="1">
    <citation type="journal article" date="2014" name="Int. J. Syst. Evol. Microbiol.">
        <title>Lysinibacillus halotolerans sp. nov., isolated from saline-alkaline soil.</title>
        <authorList>
            <person name="Kong D."/>
            <person name="Wang Y."/>
            <person name="Zhao B."/>
            <person name="Li Y."/>
            <person name="Song J."/>
            <person name="Zhai Y."/>
            <person name="Zhang C."/>
            <person name="Wang H."/>
            <person name="Chen X."/>
            <person name="Zhao B."/>
            <person name="Ruan Z."/>
        </authorList>
    </citation>
    <scope>NUCLEOTIDE SEQUENCE [LARGE SCALE GENOMIC DNA]</scope>
    <source>
        <strain evidence="1 2">MCCC 1A12703</strain>
    </source>
</reference>
<evidence type="ECO:0000313" key="2">
    <source>
        <dbReference type="Proteomes" id="UP000279909"/>
    </source>
</evidence>
<dbReference type="OrthoDB" id="2850018at2"/>
<dbReference type="EMBL" id="RHLQ01000054">
    <property type="protein sequence ID" value="RNC97314.1"/>
    <property type="molecule type" value="Genomic_DNA"/>
</dbReference>
<dbReference type="Proteomes" id="UP000279909">
    <property type="component" value="Unassembled WGS sequence"/>
</dbReference>
<accession>A0A3M8H519</accession>
<sequence>MRKTEFTIYLDIKSTINSPEYKKFQYDAIDELCKEANSLTIPIEYYGDTRFRIKKILKDDIEKESLLKEIQTKNIYGISNTKDFLKNELLKFNCEITVPNTIPQKIKDSWSDEDKEIFGEMDEEEFNLSYIYEIIKKRVNDLLFALNLAKVGALSVNKYLIFQDDNKNIMGGKNFDYKSFYNAKLKGIYWGYPQISEMSIKKTWEWLISFNDYLLGFSNCSTSRALINLCEISREDENMKLFRAVMGLEAIYTKGNGNLQEQVRQKSQAVLGEQQKFKKLYNNMYNIRSKFIHGELNFVSRNHLDISNKSVEYNENLRDSIDFAILILIASIQELIKRGWQGYNFSYIVDNQTL</sequence>
<organism evidence="1 2">
    <name type="scientific">Lysinibacillus halotolerans</name>
    <dbReference type="NCBI Taxonomy" id="1368476"/>
    <lineage>
        <taxon>Bacteria</taxon>
        <taxon>Bacillati</taxon>
        <taxon>Bacillota</taxon>
        <taxon>Bacilli</taxon>
        <taxon>Bacillales</taxon>
        <taxon>Bacillaceae</taxon>
        <taxon>Lysinibacillus</taxon>
    </lineage>
</organism>
<dbReference type="AlphaFoldDB" id="A0A3M8H519"/>
<keyword evidence="2" id="KW-1185">Reference proteome</keyword>
<dbReference type="RefSeq" id="WP_122973351.1">
    <property type="nucleotide sequence ID" value="NZ_RHLQ01000054.1"/>
</dbReference>
<gene>
    <name evidence="1" type="ORF">EC501_16010</name>
</gene>
<evidence type="ECO:0000313" key="1">
    <source>
        <dbReference type="EMBL" id="RNC97314.1"/>
    </source>
</evidence>
<comment type="caution">
    <text evidence="1">The sequence shown here is derived from an EMBL/GenBank/DDBJ whole genome shotgun (WGS) entry which is preliminary data.</text>
</comment>
<proteinExistence type="predicted"/>
<name>A0A3M8H519_9BACI</name>